<keyword evidence="4" id="KW-0418">Kinase</keyword>
<evidence type="ECO:0000256" key="2">
    <source>
        <dbReference type="ARBA" id="ARBA00022679"/>
    </source>
</evidence>
<dbReference type="InterPro" id="IPR011009">
    <property type="entry name" value="Kinase-like_dom_sf"/>
</dbReference>
<dbReference type="GO" id="GO:0004674">
    <property type="term" value="F:protein serine/threonine kinase activity"/>
    <property type="evidence" value="ECO:0007669"/>
    <property type="project" value="UniProtKB-KW"/>
</dbReference>
<evidence type="ECO:0000256" key="7">
    <source>
        <dbReference type="RuleBase" id="RU000304"/>
    </source>
</evidence>
<dbReference type="SMART" id="SM00220">
    <property type="entry name" value="S_TKc"/>
    <property type="match status" value="1"/>
</dbReference>
<dbReference type="InterPro" id="IPR000719">
    <property type="entry name" value="Prot_kinase_dom"/>
</dbReference>
<accession>K0SCW7</accession>
<dbReference type="Gene3D" id="1.10.510.10">
    <property type="entry name" value="Transferase(Phosphotransferase) domain 1"/>
    <property type="match status" value="1"/>
</dbReference>
<keyword evidence="1 7" id="KW-0723">Serine/threonine-protein kinase</keyword>
<feature type="compositionally biased region" description="Polar residues" evidence="8">
    <location>
        <begin position="29"/>
        <end position="48"/>
    </location>
</feature>
<dbReference type="EMBL" id="AGNL01018636">
    <property type="protein sequence ID" value="EJK62764.1"/>
    <property type="molecule type" value="Genomic_DNA"/>
</dbReference>
<protein>
    <recommendedName>
        <fullName evidence="9">Protein kinase domain-containing protein</fullName>
    </recommendedName>
</protein>
<feature type="binding site" evidence="6">
    <location>
        <position position="153"/>
    </location>
    <ligand>
        <name>ATP</name>
        <dbReference type="ChEBI" id="CHEBI:30616"/>
    </ligand>
</feature>
<dbReference type="InterPro" id="IPR017441">
    <property type="entry name" value="Protein_kinase_ATP_BS"/>
</dbReference>
<sequence length="483" mass="54285">MGNCGPSKLRESQTQQPQERPRERIKVRSVNSSITYASAGVSTRASSEGSDEESLTRVEIHPDLAGVSSADRDHDKSSKPGRTTSFDHLIKDCLEPGQLRSCTVFHNNATASFGQRIEDIYDGVRDGEVLGEGFSGVVRRIKHRETGVTRALKRLDLQGLARNDIDTLLGEIKIMCSLDHPNVVCLEEGEETWLEDQPNDSYTEADCVQLIRQMLSSIRYLHSKGIIHRDLKLENFLFSDTKSGHSELKLIDFGLSKHFEVGDIQHESVGTPYTVAPEVVVGQGYDEKADLFSIGVLTFLLLSGETPFGGDLGEGEDMMMVRDRIIACAVPYERLDVSDLAVDFIKSLLVRDPSKRPTARQAQNHPWVRQRRSKQRSVLNGSIVNGLTSFKDLSATRKFLREVVTYTLDAEQIEGLHRVFDGLKIRQKNDTIRWHEFLSASLSQCHIEDKNVRLAFSRLSDGKNYITLHDLRDALLFMDRTTP</sequence>
<reference evidence="10 11" key="1">
    <citation type="journal article" date="2012" name="Genome Biol.">
        <title>Genome and low-iron response of an oceanic diatom adapted to chronic iron limitation.</title>
        <authorList>
            <person name="Lommer M."/>
            <person name="Specht M."/>
            <person name="Roy A.S."/>
            <person name="Kraemer L."/>
            <person name="Andreson R."/>
            <person name="Gutowska M.A."/>
            <person name="Wolf J."/>
            <person name="Bergner S.V."/>
            <person name="Schilhabel M.B."/>
            <person name="Klostermeier U.C."/>
            <person name="Beiko R.G."/>
            <person name="Rosenstiel P."/>
            <person name="Hippler M."/>
            <person name="Laroche J."/>
        </authorList>
    </citation>
    <scope>NUCLEOTIDE SEQUENCE [LARGE SCALE GENOMIC DNA]</scope>
    <source>
        <strain evidence="10 11">CCMP1005</strain>
    </source>
</reference>
<proteinExistence type="inferred from homology"/>
<dbReference type="Gene3D" id="3.30.200.20">
    <property type="entry name" value="Phosphorylase Kinase, domain 1"/>
    <property type="match status" value="1"/>
</dbReference>
<feature type="domain" description="Protein kinase" evidence="9">
    <location>
        <begin position="124"/>
        <end position="368"/>
    </location>
</feature>
<dbReference type="PROSITE" id="PS00107">
    <property type="entry name" value="PROTEIN_KINASE_ATP"/>
    <property type="match status" value="1"/>
</dbReference>
<evidence type="ECO:0000259" key="9">
    <source>
        <dbReference type="PROSITE" id="PS50011"/>
    </source>
</evidence>
<dbReference type="InterPro" id="IPR050205">
    <property type="entry name" value="CDPK_Ser/Thr_kinases"/>
</dbReference>
<evidence type="ECO:0000313" key="11">
    <source>
        <dbReference type="Proteomes" id="UP000266841"/>
    </source>
</evidence>
<evidence type="ECO:0000256" key="5">
    <source>
        <dbReference type="ARBA" id="ARBA00022840"/>
    </source>
</evidence>
<evidence type="ECO:0000256" key="8">
    <source>
        <dbReference type="SAM" id="MobiDB-lite"/>
    </source>
</evidence>
<dbReference type="GO" id="GO:0005524">
    <property type="term" value="F:ATP binding"/>
    <property type="evidence" value="ECO:0007669"/>
    <property type="project" value="UniProtKB-UniRule"/>
</dbReference>
<dbReference type="PANTHER" id="PTHR24349">
    <property type="entry name" value="SERINE/THREONINE-PROTEIN KINASE"/>
    <property type="match status" value="1"/>
</dbReference>
<keyword evidence="2" id="KW-0808">Transferase</keyword>
<keyword evidence="11" id="KW-1185">Reference proteome</keyword>
<gene>
    <name evidence="10" type="ORF">THAOC_16612</name>
</gene>
<evidence type="ECO:0000256" key="6">
    <source>
        <dbReference type="PROSITE-ProRule" id="PRU10141"/>
    </source>
</evidence>
<keyword evidence="5 6" id="KW-0067">ATP-binding</keyword>
<comment type="similarity">
    <text evidence="7">Belongs to the protein kinase superfamily.</text>
</comment>
<dbReference type="Pfam" id="PF00069">
    <property type="entry name" value="Pkinase"/>
    <property type="match status" value="1"/>
</dbReference>
<feature type="region of interest" description="Disordered" evidence="8">
    <location>
        <begin position="1"/>
        <end position="85"/>
    </location>
</feature>
<dbReference type="Proteomes" id="UP000266841">
    <property type="component" value="Unassembled WGS sequence"/>
</dbReference>
<name>K0SCW7_THAOC</name>
<comment type="caution">
    <text evidence="10">The sequence shown here is derived from an EMBL/GenBank/DDBJ whole genome shotgun (WGS) entry which is preliminary data.</text>
</comment>
<dbReference type="eggNOG" id="KOG0032">
    <property type="taxonomic scope" value="Eukaryota"/>
</dbReference>
<evidence type="ECO:0000256" key="3">
    <source>
        <dbReference type="ARBA" id="ARBA00022741"/>
    </source>
</evidence>
<dbReference type="OrthoDB" id="40902at2759"/>
<evidence type="ECO:0000256" key="4">
    <source>
        <dbReference type="ARBA" id="ARBA00022777"/>
    </source>
</evidence>
<dbReference type="InterPro" id="IPR008271">
    <property type="entry name" value="Ser/Thr_kinase_AS"/>
</dbReference>
<evidence type="ECO:0000256" key="1">
    <source>
        <dbReference type="ARBA" id="ARBA00022527"/>
    </source>
</evidence>
<dbReference type="AlphaFoldDB" id="K0SCW7"/>
<dbReference type="SUPFAM" id="SSF56112">
    <property type="entry name" value="Protein kinase-like (PK-like)"/>
    <property type="match status" value="1"/>
</dbReference>
<evidence type="ECO:0000313" key="10">
    <source>
        <dbReference type="EMBL" id="EJK62764.1"/>
    </source>
</evidence>
<keyword evidence="3 6" id="KW-0547">Nucleotide-binding</keyword>
<dbReference type="PROSITE" id="PS00108">
    <property type="entry name" value="PROTEIN_KINASE_ST"/>
    <property type="match status" value="1"/>
</dbReference>
<organism evidence="10 11">
    <name type="scientific">Thalassiosira oceanica</name>
    <name type="common">Marine diatom</name>
    <dbReference type="NCBI Taxonomy" id="159749"/>
    <lineage>
        <taxon>Eukaryota</taxon>
        <taxon>Sar</taxon>
        <taxon>Stramenopiles</taxon>
        <taxon>Ochrophyta</taxon>
        <taxon>Bacillariophyta</taxon>
        <taxon>Coscinodiscophyceae</taxon>
        <taxon>Thalassiosirophycidae</taxon>
        <taxon>Thalassiosirales</taxon>
        <taxon>Thalassiosiraceae</taxon>
        <taxon>Thalassiosira</taxon>
    </lineage>
</organism>
<dbReference type="PROSITE" id="PS50011">
    <property type="entry name" value="PROTEIN_KINASE_DOM"/>
    <property type="match status" value="1"/>
</dbReference>